<dbReference type="EMBL" id="CP133614">
    <property type="protein sequence ID" value="WMV21461.1"/>
    <property type="molecule type" value="Genomic_DNA"/>
</dbReference>
<organism evidence="1 2">
    <name type="scientific">Solanum verrucosum</name>
    <dbReference type="NCBI Taxonomy" id="315347"/>
    <lineage>
        <taxon>Eukaryota</taxon>
        <taxon>Viridiplantae</taxon>
        <taxon>Streptophyta</taxon>
        <taxon>Embryophyta</taxon>
        <taxon>Tracheophyta</taxon>
        <taxon>Spermatophyta</taxon>
        <taxon>Magnoliopsida</taxon>
        <taxon>eudicotyledons</taxon>
        <taxon>Gunneridae</taxon>
        <taxon>Pentapetalae</taxon>
        <taxon>asterids</taxon>
        <taxon>lamiids</taxon>
        <taxon>Solanales</taxon>
        <taxon>Solanaceae</taxon>
        <taxon>Solanoideae</taxon>
        <taxon>Solaneae</taxon>
        <taxon>Solanum</taxon>
    </lineage>
</organism>
<dbReference type="AlphaFoldDB" id="A0AAF0QIX5"/>
<dbReference type="PANTHER" id="PTHR11439:SF469">
    <property type="entry name" value="REVERSE TRANSCRIPTASE TY1_COPIA-TYPE DOMAIN-CONTAINING PROTEIN"/>
    <property type="match status" value="1"/>
</dbReference>
<evidence type="ECO:0000313" key="2">
    <source>
        <dbReference type="Proteomes" id="UP001234989"/>
    </source>
</evidence>
<dbReference type="PANTHER" id="PTHR11439">
    <property type="entry name" value="GAG-POL-RELATED RETROTRANSPOSON"/>
    <property type="match status" value="1"/>
</dbReference>
<gene>
    <name evidence="1" type="ORF">MTR67_014846</name>
</gene>
<sequence>MVGELVWLERLLNELTVKCSLPIHAHCDSQTTVHIAKNPIFLERTKHIEINCHFVRSKFQQGLITLHYISTDSQLVDIFTKALTGIKDTTLLSKLSVLSSNLRDGVCVMRIHSRVSYNYC</sequence>
<keyword evidence="2" id="KW-1185">Reference proteome</keyword>
<protein>
    <recommendedName>
        <fullName evidence="3">Copia protein</fullName>
    </recommendedName>
</protein>
<evidence type="ECO:0008006" key="3">
    <source>
        <dbReference type="Google" id="ProtNLM"/>
    </source>
</evidence>
<accession>A0AAF0QIX5</accession>
<name>A0AAF0QIX5_SOLVR</name>
<proteinExistence type="predicted"/>
<dbReference type="Proteomes" id="UP001234989">
    <property type="component" value="Chromosome 3"/>
</dbReference>
<dbReference type="CDD" id="cd09272">
    <property type="entry name" value="RNase_HI_RT_Ty1"/>
    <property type="match status" value="1"/>
</dbReference>
<reference evidence="1" key="1">
    <citation type="submission" date="2023-08" db="EMBL/GenBank/DDBJ databases">
        <title>A de novo genome assembly of Solanum verrucosum Schlechtendal, a Mexican diploid species geographically isolated from the other diploid A-genome species in potato relatives.</title>
        <authorList>
            <person name="Hosaka K."/>
        </authorList>
    </citation>
    <scope>NUCLEOTIDE SEQUENCE</scope>
    <source>
        <tissue evidence="1">Young leaves</tissue>
    </source>
</reference>
<evidence type="ECO:0000313" key="1">
    <source>
        <dbReference type="EMBL" id="WMV21461.1"/>
    </source>
</evidence>